<sequence length="1039" mass="117949">MVPVFVRYLGCLVLLMFLPQTHSLFQREKYTTSALYLLKDVGLGDISGTVAAFADFNSDKYTDLFVLSSDQRSLSVYLWDHADYKFNISPSANITISPNEENSFIITNILPGDYDYDGNLDILVMGQTNPSSNDRKKEPLFMRVYFGYGNDTFNPNFINVPSATYQQPIPFDFDGDMKIDLIGHSFDKGVNELSIWQNIYNNGTTDLFQVKPLPLQPASDVPPCILSEPHSNAFIDLNGDCRSDLFLTCQDTSGKISYQIWTSTINGYVFSKFGDLPQGVGQISFADMDGDGTLDMVFPVCNNGCKIHVAYNNQIPLCENKNSKNCRKVSELCIADDNFSFDMTTDASNSNYVVLDLQDELPTGEDIVLLDPDFNGILPVSLRIGDYNLDGYPDLLVVTSNGKESHVTLLESILCTTRKCHGLAAASQRRTFVKVNDGAQPLYNIKTAKNAAFLDLDEDGTMDIMVFTATHDKTAARDIQMIHNNYFNDAFFLKTLVLNGVGHKQNFGVNYPGAEFKFTVLDTSGRKRANQVAQYSQSGYLSLQTPYSLFGLGRTNNYVEELFVGVSRNQSSYYTSLAGVIPNSQLIIVPYQPEGVDNPTSWSIELYIHPGDWVPWVLMILIIVTIILAIVVFILNYIEKREDEYEKRKASRFINFDALEKDKEIVKKAAVRGKIKLVDYVTCLYAIRVINYDEDENEIKIKAVKRFPDLMGFYKKKNEANEELEKIKSNRELINQCQYEIETQEDDVENILLIGRTGGGKSTLANVISNTDEFGESGSSVSKTKRFQTKDFTWNRTKYRIVDTIGVGDTKKTEEEVLYMIGEAVHSMKKGIKQVFVIIGGRFTKEEVETFDLLQKAIFESGITKYTTIVRTRFEDFENPEECNKGKENLKKENENISKLVKSCNDIVYVNNPPLSKRRLEDNKKDRESSRKILLEYLNYCGDNYKVDNWDNICVRVNDFMNVKNLKVKEYEDIARASSLNVITENRIKREIKEMEKRVIEEVKEVRNQSRETEVHARVKIPLLADIELLTKVKGCSIT</sequence>
<dbReference type="Gene3D" id="2.130.10.130">
    <property type="entry name" value="Integrin alpha, N-terminal"/>
    <property type="match status" value="1"/>
</dbReference>
<organism evidence="14 15">
    <name type="scientific">Funneliformis caledonium</name>
    <dbReference type="NCBI Taxonomy" id="1117310"/>
    <lineage>
        <taxon>Eukaryota</taxon>
        <taxon>Fungi</taxon>
        <taxon>Fungi incertae sedis</taxon>
        <taxon>Mucoromycota</taxon>
        <taxon>Glomeromycotina</taxon>
        <taxon>Glomeromycetes</taxon>
        <taxon>Glomerales</taxon>
        <taxon>Glomeraceae</taxon>
        <taxon>Funneliformis</taxon>
    </lineage>
</organism>
<dbReference type="PANTHER" id="PTHR13412:SF0">
    <property type="entry name" value="T-CELL IMMUNOMODULATORY PROTEIN"/>
    <property type="match status" value="1"/>
</dbReference>
<evidence type="ECO:0000256" key="7">
    <source>
        <dbReference type="ARBA" id="ARBA00023136"/>
    </source>
</evidence>
<evidence type="ECO:0000256" key="2">
    <source>
        <dbReference type="ARBA" id="ARBA00006496"/>
    </source>
</evidence>
<feature type="coiled-coil region" evidence="9">
    <location>
        <begin position="985"/>
        <end position="1012"/>
    </location>
</feature>
<feature type="transmembrane region" description="Helical" evidence="10">
    <location>
        <begin position="613"/>
        <end position="638"/>
    </location>
</feature>
<feature type="domain" description="T-cell immunomodulatory protein TIP C2" evidence="13">
    <location>
        <begin position="507"/>
        <end position="607"/>
    </location>
</feature>
<comment type="subcellular location">
    <subcellularLocation>
        <location evidence="1">Membrane</location>
        <topology evidence="1">Single-pass type I membrane protein</topology>
    </subcellularLocation>
</comment>
<feature type="chain" id="PRO_5040147072" evidence="11">
    <location>
        <begin position="24"/>
        <end position="1039"/>
    </location>
</feature>
<feature type="signal peptide" evidence="11">
    <location>
        <begin position="1"/>
        <end position="23"/>
    </location>
</feature>
<dbReference type="EMBL" id="CAJVPQ010003104">
    <property type="protein sequence ID" value="CAG8618145.1"/>
    <property type="molecule type" value="Genomic_DNA"/>
</dbReference>
<feature type="coiled-coil region" evidence="9">
    <location>
        <begin position="710"/>
        <end position="737"/>
    </location>
</feature>
<dbReference type="Pfam" id="PF04548">
    <property type="entry name" value="AIG1"/>
    <property type="match status" value="1"/>
</dbReference>
<keyword evidence="9" id="KW-0175">Coiled coil</keyword>
<evidence type="ECO:0000256" key="9">
    <source>
        <dbReference type="SAM" id="Coils"/>
    </source>
</evidence>
<dbReference type="PANTHER" id="PTHR13412">
    <property type="entry name" value="T-CELL IMMUNOMODULATORY PROTEIN HOMOLOG"/>
    <property type="match status" value="1"/>
</dbReference>
<protein>
    <submittedName>
        <fullName evidence="14">2191_t:CDS:1</fullName>
    </submittedName>
</protein>
<feature type="domain" description="AIG1-type G" evidence="12">
    <location>
        <begin position="750"/>
        <end position="912"/>
    </location>
</feature>
<dbReference type="InterPro" id="IPR027417">
    <property type="entry name" value="P-loop_NTPase"/>
</dbReference>
<evidence type="ECO:0000256" key="10">
    <source>
        <dbReference type="SAM" id="Phobius"/>
    </source>
</evidence>
<keyword evidence="6 10" id="KW-1133">Transmembrane helix</keyword>
<evidence type="ECO:0000256" key="1">
    <source>
        <dbReference type="ARBA" id="ARBA00004479"/>
    </source>
</evidence>
<dbReference type="AlphaFoldDB" id="A0A9N9CZV5"/>
<comment type="similarity">
    <text evidence="2">Belongs to the TIP family.</text>
</comment>
<name>A0A9N9CZV5_9GLOM</name>
<gene>
    <name evidence="14" type="ORF">FCALED_LOCUS9416</name>
</gene>
<keyword evidence="4 11" id="KW-0732">Signal</keyword>
<dbReference type="OrthoDB" id="10022113at2759"/>
<keyword evidence="8" id="KW-0325">Glycoprotein</keyword>
<evidence type="ECO:0000259" key="13">
    <source>
        <dbReference type="Pfam" id="PF23122"/>
    </source>
</evidence>
<proteinExistence type="inferred from homology"/>
<keyword evidence="15" id="KW-1185">Reference proteome</keyword>
<evidence type="ECO:0000256" key="11">
    <source>
        <dbReference type="SAM" id="SignalP"/>
    </source>
</evidence>
<evidence type="ECO:0000256" key="5">
    <source>
        <dbReference type="ARBA" id="ARBA00022741"/>
    </source>
</evidence>
<keyword evidence="3 10" id="KW-0812">Transmembrane</keyword>
<keyword evidence="5" id="KW-0547">Nucleotide-binding</keyword>
<dbReference type="GO" id="GO:0005886">
    <property type="term" value="C:plasma membrane"/>
    <property type="evidence" value="ECO:0007669"/>
    <property type="project" value="TreeGrafter"/>
</dbReference>
<reference evidence="14" key="1">
    <citation type="submission" date="2021-06" db="EMBL/GenBank/DDBJ databases">
        <authorList>
            <person name="Kallberg Y."/>
            <person name="Tangrot J."/>
            <person name="Rosling A."/>
        </authorList>
    </citation>
    <scope>NUCLEOTIDE SEQUENCE</scope>
    <source>
        <strain evidence="14">UK204</strain>
    </source>
</reference>
<evidence type="ECO:0000256" key="6">
    <source>
        <dbReference type="ARBA" id="ARBA00022989"/>
    </source>
</evidence>
<dbReference type="Pfam" id="PF23122">
    <property type="entry name" value="C2_ITFG1"/>
    <property type="match status" value="1"/>
</dbReference>
<dbReference type="InterPro" id="IPR057089">
    <property type="entry name" value="C2_TIP"/>
</dbReference>
<evidence type="ECO:0000313" key="14">
    <source>
        <dbReference type="EMBL" id="CAG8618145.1"/>
    </source>
</evidence>
<dbReference type="SUPFAM" id="SSF52540">
    <property type="entry name" value="P-loop containing nucleoside triphosphate hydrolases"/>
    <property type="match status" value="1"/>
</dbReference>
<dbReference type="InterPro" id="IPR013517">
    <property type="entry name" value="FG-GAP"/>
</dbReference>
<keyword evidence="7 10" id="KW-0472">Membrane</keyword>
<dbReference type="InterPro" id="IPR024881">
    <property type="entry name" value="Tip"/>
</dbReference>
<dbReference type="Proteomes" id="UP000789570">
    <property type="component" value="Unassembled WGS sequence"/>
</dbReference>
<dbReference type="Gene3D" id="3.40.50.300">
    <property type="entry name" value="P-loop containing nucleotide triphosphate hydrolases"/>
    <property type="match status" value="1"/>
</dbReference>
<dbReference type="GO" id="GO:0005525">
    <property type="term" value="F:GTP binding"/>
    <property type="evidence" value="ECO:0007669"/>
    <property type="project" value="InterPro"/>
</dbReference>
<dbReference type="SUPFAM" id="SSF69318">
    <property type="entry name" value="Integrin alpha N-terminal domain"/>
    <property type="match status" value="1"/>
</dbReference>
<dbReference type="Pfam" id="PF13517">
    <property type="entry name" value="FG-GAP_3"/>
    <property type="match status" value="2"/>
</dbReference>
<evidence type="ECO:0000259" key="12">
    <source>
        <dbReference type="Pfam" id="PF04548"/>
    </source>
</evidence>
<evidence type="ECO:0000256" key="4">
    <source>
        <dbReference type="ARBA" id="ARBA00022729"/>
    </source>
</evidence>
<evidence type="ECO:0000313" key="15">
    <source>
        <dbReference type="Proteomes" id="UP000789570"/>
    </source>
</evidence>
<dbReference type="InterPro" id="IPR006703">
    <property type="entry name" value="G_AIG1"/>
</dbReference>
<comment type="caution">
    <text evidence="14">The sequence shown here is derived from an EMBL/GenBank/DDBJ whole genome shotgun (WGS) entry which is preliminary data.</text>
</comment>
<evidence type="ECO:0000256" key="3">
    <source>
        <dbReference type="ARBA" id="ARBA00022692"/>
    </source>
</evidence>
<accession>A0A9N9CZV5</accession>
<dbReference type="InterPro" id="IPR028994">
    <property type="entry name" value="Integrin_alpha_N"/>
</dbReference>
<evidence type="ECO:0000256" key="8">
    <source>
        <dbReference type="ARBA" id="ARBA00023180"/>
    </source>
</evidence>